<organism evidence="1 2">
    <name type="scientific">Anopheles arabiensis</name>
    <name type="common">Mosquito</name>
    <dbReference type="NCBI Taxonomy" id="7173"/>
    <lineage>
        <taxon>Eukaryota</taxon>
        <taxon>Metazoa</taxon>
        <taxon>Ecdysozoa</taxon>
        <taxon>Arthropoda</taxon>
        <taxon>Hexapoda</taxon>
        <taxon>Insecta</taxon>
        <taxon>Pterygota</taxon>
        <taxon>Neoptera</taxon>
        <taxon>Endopterygota</taxon>
        <taxon>Diptera</taxon>
        <taxon>Nematocera</taxon>
        <taxon>Culicoidea</taxon>
        <taxon>Culicidae</taxon>
        <taxon>Anophelinae</taxon>
        <taxon>Anopheles</taxon>
    </lineage>
</organism>
<keyword evidence="2" id="KW-1185">Reference proteome</keyword>
<evidence type="ECO:0000313" key="1">
    <source>
        <dbReference type="EnsemblMetazoa" id="AARA014086-PA"/>
    </source>
</evidence>
<reference evidence="1" key="1">
    <citation type="submission" date="2022-08" db="UniProtKB">
        <authorList>
            <consortium name="EnsemblMetazoa"/>
        </authorList>
    </citation>
    <scope>IDENTIFICATION</scope>
    <source>
        <strain evidence="1">Dongola</strain>
    </source>
</reference>
<proteinExistence type="predicted"/>
<dbReference type="EnsemblMetazoa" id="AARA014086-RA">
    <property type="protein sequence ID" value="AARA014086-PA"/>
    <property type="gene ID" value="AARA014086"/>
</dbReference>
<dbReference type="Proteomes" id="UP000075840">
    <property type="component" value="Unassembled WGS sequence"/>
</dbReference>
<dbReference type="AlphaFoldDB" id="A0A182IF12"/>
<accession>A0A182IF12</accession>
<dbReference type="EMBL" id="APCN01002441">
    <property type="status" value="NOT_ANNOTATED_CDS"/>
    <property type="molecule type" value="Genomic_DNA"/>
</dbReference>
<dbReference type="VEuPathDB" id="VectorBase:AARA21_010016"/>
<evidence type="ECO:0000313" key="2">
    <source>
        <dbReference type="Proteomes" id="UP000075840"/>
    </source>
</evidence>
<dbReference type="VEuPathDB" id="VectorBase:AARA014086"/>
<protein>
    <submittedName>
        <fullName evidence="1">Uncharacterized protein</fullName>
    </submittedName>
</protein>
<name>A0A182IF12_ANOAR</name>
<sequence length="144" mass="15438">MCAAGPCFDWYADAEGDVCDMLPLITVNDNSVIATEVTFDAGEFLPPAGEELPYATDFALYGDHRQLFAEISEESGEPQSHEETAVSLESVLTCNGKCARNGMIDHHERFSKSASRQPLIVLTAPLPVVKGHAVDGATARKIAA</sequence>